<dbReference type="Pfam" id="PF05494">
    <property type="entry name" value="MlaC"/>
    <property type="match status" value="1"/>
</dbReference>
<dbReference type="PANTHER" id="PTHR36573:SF1">
    <property type="entry name" value="INTERMEMBRANE PHOSPHOLIPID TRANSPORT SYSTEM BINDING PROTEIN MLAC"/>
    <property type="match status" value="1"/>
</dbReference>
<organism evidence="1">
    <name type="scientific">hydrothermal vent metagenome</name>
    <dbReference type="NCBI Taxonomy" id="652676"/>
    <lineage>
        <taxon>unclassified sequences</taxon>
        <taxon>metagenomes</taxon>
        <taxon>ecological metagenomes</taxon>
    </lineage>
</organism>
<dbReference type="InterPro" id="IPR042245">
    <property type="entry name" value="Tgt2/MlaC_sf"/>
</dbReference>
<gene>
    <name evidence="1" type="ORF">MNBD_NITROSPIRAE01-471</name>
</gene>
<protein>
    <recommendedName>
        <fullName evidence="2">Phospholipid ABC transporter shuttle protein MlaC</fullName>
    </recommendedName>
</protein>
<evidence type="ECO:0008006" key="2">
    <source>
        <dbReference type="Google" id="ProtNLM"/>
    </source>
</evidence>
<dbReference type="InterPro" id="IPR008869">
    <property type="entry name" value="MlaC/ttg2D"/>
</dbReference>
<name>A0A3B1DBI6_9ZZZZ</name>
<dbReference type="Gene3D" id="3.10.450.710">
    <property type="entry name" value="Tgt2/MlaC"/>
    <property type="match status" value="1"/>
</dbReference>
<proteinExistence type="predicted"/>
<accession>A0A3B1DBI6</accession>
<dbReference type="PANTHER" id="PTHR36573">
    <property type="entry name" value="INTERMEMBRANE PHOSPHOLIPID TRANSPORT SYSTEM BINDING PROTEIN MLAC"/>
    <property type="match status" value="1"/>
</dbReference>
<dbReference type="EMBL" id="UOGF01000108">
    <property type="protein sequence ID" value="VAX33404.1"/>
    <property type="molecule type" value="Genomic_DNA"/>
</dbReference>
<evidence type="ECO:0000313" key="1">
    <source>
        <dbReference type="EMBL" id="VAX33404.1"/>
    </source>
</evidence>
<dbReference type="AlphaFoldDB" id="A0A3B1DBI6"/>
<reference evidence="1" key="1">
    <citation type="submission" date="2018-06" db="EMBL/GenBank/DDBJ databases">
        <authorList>
            <person name="Zhirakovskaya E."/>
        </authorList>
    </citation>
    <scope>NUCLEOTIDE SEQUENCE</scope>
</reference>
<sequence length="193" mass="22277">MQKAVFILIGLIFMVQPAFADNIAEVDGFMKERLDGIMHLLEDKTLQKATRNEQIIDIISEAFDFTTMAKLSLGKKHWTRLNKEDKTRFTQLFIERLKASYLEKLDLYDDEAIVYSKPVQVKNKVQMMTALVSGGDKITMLYKLYNSKKAGWRVYDLELEGVSLITTYRSQFNEVLASGTMTDLFAKLERPEK</sequence>